<dbReference type="KEGG" id="amus:LMH87_011316"/>
<evidence type="ECO:0000313" key="2">
    <source>
        <dbReference type="EMBL" id="KAJ4150572.1"/>
    </source>
</evidence>
<keyword evidence="3" id="KW-1185">Reference proteome</keyword>
<dbReference type="RefSeq" id="XP_056052286.1">
    <property type="nucleotide sequence ID" value="XM_056200438.1"/>
</dbReference>
<dbReference type="EMBL" id="JAJHUN010000009">
    <property type="protein sequence ID" value="KAJ4150572.1"/>
    <property type="molecule type" value="Genomic_DNA"/>
</dbReference>
<dbReference type="GeneID" id="80898475"/>
<gene>
    <name evidence="2" type="ORF">LMH87_011316</name>
</gene>
<feature type="region of interest" description="Disordered" evidence="1">
    <location>
        <begin position="1"/>
        <end position="31"/>
    </location>
</feature>
<reference evidence="2" key="1">
    <citation type="journal article" date="2023" name="Access Microbiol">
        <title>De-novo genome assembly for Akanthomyces muscarius, a biocontrol agent of insect agricultural pests.</title>
        <authorList>
            <person name="Erdos Z."/>
            <person name="Studholme D.J."/>
            <person name="Raymond B."/>
            <person name="Sharma M."/>
        </authorList>
    </citation>
    <scope>NUCLEOTIDE SEQUENCE</scope>
    <source>
        <strain evidence="2">Ve6</strain>
    </source>
</reference>
<protein>
    <submittedName>
        <fullName evidence="2">Uncharacterized protein</fullName>
    </submittedName>
</protein>
<comment type="caution">
    <text evidence="2">The sequence shown here is derived from an EMBL/GenBank/DDBJ whole genome shotgun (WGS) entry which is preliminary data.</text>
</comment>
<name>A0A9W8QB20_AKAMU</name>
<organism evidence="2 3">
    <name type="scientific">Akanthomyces muscarius</name>
    <name type="common">Entomopathogenic fungus</name>
    <name type="synonym">Lecanicillium muscarium</name>
    <dbReference type="NCBI Taxonomy" id="2231603"/>
    <lineage>
        <taxon>Eukaryota</taxon>
        <taxon>Fungi</taxon>
        <taxon>Dikarya</taxon>
        <taxon>Ascomycota</taxon>
        <taxon>Pezizomycotina</taxon>
        <taxon>Sordariomycetes</taxon>
        <taxon>Hypocreomycetidae</taxon>
        <taxon>Hypocreales</taxon>
        <taxon>Cordycipitaceae</taxon>
        <taxon>Akanthomyces</taxon>
    </lineage>
</organism>
<sequence length="71" mass="7469">MPLLPVRHAGTVTAVQGSKRQATGTRTAANFSRSRQTDLMWPLSSAFLMGTGVAGEADVARPIEPGRTSNS</sequence>
<dbReference type="Proteomes" id="UP001144673">
    <property type="component" value="Chromosome 4"/>
</dbReference>
<evidence type="ECO:0000256" key="1">
    <source>
        <dbReference type="SAM" id="MobiDB-lite"/>
    </source>
</evidence>
<proteinExistence type="predicted"/>
<accession>A0A9W8QB20</accession>
<dbReference type="AlphaFoldDB" id="A0A9W8QB20"/>
<feature type="compositionally biased region" description="Polar residues" evidence="1">
    <location>
        <begin position="13"/>
        <end position="31"/>
    </location>
</feature>
<evidence type="ECO:0000313" key="3">
    <source>
        <dbReference type="Proteomes" id="UP001144673"/>
    </source>
</evidence>